<gene>
    <name evidence="3" type="ORF">IBLFYP30_02273</name>
    <name evidence="2" type="ORF">LIP50_08895</name>
</gene>
<dbReference type="RefSeq" id="WP_156531002.1">
    <property type="nucleotide sequence ID" value="NZ_CACRUE010000033.1"/>
</dbReference>
<evidence type="ECO:0000313" key="4">
    <source>
        <dbReference type="Proteomes" id="UP001299409"/>
    </source>
</evidence>
<dbReference type="Proteomes" id="UP001299409">
    <property type="component" value="Unassembled WGS sequence"/>
</dbReference>
<dbReference type="CDD" id="cd00207">
    <property type="entry name" value="fer2"/>
    <property type="match status" value="1"/>
</dbReference>
<dbReference type="EMBL" id="CACRUE010000033">
    <property type="protein sequence ID" value="VYU29476.1"/>
    <property type="molecule type" value="Genomic_DNA"/>
</dbReference>
<dbReference type="PANTHER" id="PTHR42895:SF2">
    <property type="entry name" value="IRON-SULFUR CLUSTER PROTEIN"/>
    <property type="match status" value="1"/>
</dbReference>
<accession>A0A6N3DJQ2</accession>
<dbReference type="PANTHER" id="PTHR42895">
    <property type="entry name" value="IRON-SULFUR CLUSTER-BINDING PROTEIN-RELATED"/>
    <property type="match status" value="1"/>
</dbReference>
<protein>
    <submittedName>
        <fullName evidence="2">ASKHA domain-containing protein</fullName>
    </submittedName>
    <submittedName>
        <fullName evidence="3">Na(+)-translocating NADH-quinone reductase subunit F</fullName>
    </submittedName>
</protein>
<name>A0A6N3DJQ2_9FIRM</name>
<dbReference type="SUPFAM" id="SSF54292">
    <property type="entry name" value="2Fe-2S ferredoxin-like"/>
    <property type="match status" value="1"/>
</dbReference>
<organism evidence="3">
    <name type="scientific">Intestinibacter bartlettii</name>
    <dbReference type="NCBI Taxonomy" id="261299"/>
    <lineage>
        <taxon>Bacteria</taxon>
        <taxon>Bacillati</taxon>
        <taxon>Bacillota</taxon>
        <taxon>Clostridia</taxon>
        <taxon>Peptostreptococcales</taxon>
        <taxon>Peptostreptococcaceae</taxon>
        <taxon>Intestinibacter</taxon>
    </lineage>
</organism>
<dbReference type="Pfam" id="PF14574">
    <property type="entry name" value="RACo_C_ter"/>
    <property type="match status" value="1"/>
</dbReference>
<dbReference type="EMBL" id="JAJBMB010000007">
    <property type="protein sequence ID" value="MCB5446315.1"/>
    <property type="molecule type" value="Genomic_DNA"/>
</dbReference>
<dbReference type="GO" id="GO:0051536">
    <property type="term" value="F:iron-sulfur cluster binding"/>
    <property type="evidence" value="ECO:0007669"/>
    <property type="project" value="InterPro"/>
</dbReference>
<dbReference type="InterPro" id="IPR036010">
    <property type="entry name" value="2Fe-2S_ferredoxin-like_sf"/>
</dbReference>
<evidence type="ECO:0000259" key="1">
    <source>
        <dbReference type="PROSITE" id="PS51085"/>
    </source>
</evidence>
<dbReference type="Pfam" id="PF00111">
    <property type="entry name" value="Fer2"/>
    <property type="match status" value="1"/>
</dbReference>
<reference evidence="3" key="1">
    <citation type="submission" date="2019-11" db="EMBL/GenBank/DDBJ databases">
        <authorList>
            <person name="Feng L."/>
        </authorList>
    </citation>
    <scope>NUCLEOTIDE SEQUENCE</scope>
    <source>
        <strain evidence="3">IbartlettiiLFYP30</strain>
    </source>
</reference>
<dbReference type="AlphaFoldDB" id="A0A6N3DJQ2"/>
<proteinExistence type="predicted"/>
<keyword evidence="4" id="KW-1185">Reference proteome</keyword>
<dbReference type="Pfam" id="PF17651">
    <property type="entry name" value="Raco_middle"/>
    <property type="match status" value="1"/>
</dbReference>
<dbReference type="InterPro" id="IPR041414">
    <property type="entry name" value="Raco-like_middle"/>
</dbReference>
<dbReference type="InterPro" id="IPR012675">
    <property type="entry name" value="Beta-grasp_dom_sf"/>
</dbReference>
<feature type="domain" description="2Fe-2S ferredoxin-type" evidence="1">
    <location>
        <begin position="6"/>
        <end position="98"/>
    </location>
</feature>
<dbReference type="InterPro" id="IPR052911">
    <property type="entry name" value="Corrinoid_activation_enz"/>
</dbReference>
<dbReference type="InterPro" id="IPR027980">
    <property type="entry name" value="RACo_C"/>
</dbReference>
<dbReference type="Gene3D" id="3.10.20.30">
    <property type="match status" value="1"/>
</dbReference>
<evidence type="ECO:0000313" key="3">
    <source>
        <dbReference type="EMBL" id="VYU29476.1"/>
    </source>
</evidence>
<evidence type="ECO:0000313" key="2">
    <source>
        <dbReference type="EMBL" id="MCB5446315.1"/>
    </source>
</evidence>
<dbReference type="InterPro" id="IPR042259">
    <property type="entry name" value="Raco-like_middle_sf"/>
</dbReference>
<dbReference type="InterPro" id="IPR001041">
    <property type="entry name" value="2Fe-2S_ferredoxin-type"/>
</dbReference>
<sequence length="632" mass="70310">MKENKVNVKLILNDSEKICEANIGDNLLDIIRKNNIDFDTPCNGNGSCGKCRCKIKENTEIGASSKKHLNKSELISGIRLACDTEIKSDLTVELSNKIKDMTVLISGVEKEFKINPSVQKHYIVLEKPTLDDQRDDLMRIKDFLKEYLKIENIDIDLNVLRKIPKAFREDNYNITVTMFDNKIIDIEPKDTTNNNYGLAIDIGTTTIAVYLLSLYDGSQIDVISEVNNQRNYGADVISRINYTLENPDGLKKLNASIVSQLNNIVKNIAKRNNINIDNIYDTVIVGNTTMIHLLLGIDPENIAKAPYISGFTEAMEFNPKDIGFSFKSNISIMPGVSSYVGSDITAGILSSGMLESEKYSLLLDLGTNGEMAIGNKDEVITCSTAAGPAFEGANIKHGVGGILGAISKIDLSKEEKIETIGNQPPCGICGSGVLDAVSEMIKYSLIDETGRMFDEEDDDFEFEEYEYLTKDLVEIDGMKQYVLAKDSKGDVISFTQKDVREVQLAKAAINAGIQILVKEKDLDFNDLEYLYLGGGFGNYMNVQSSLQIGMIPLELDGKIKSIGNCAGSGAKMYLLSKEYRNLIIDKVNTSKYIELSNRKEFQDYFVNGMMMERIYEPAQKYTQNQGITVDTF</sequence>
<dbReference type="PROSITE" id="PS51085">
    <property type="entry name" value="2FE2S_FER_2"/>
    <property type="match status" value="1"/>
</dbReference>
<dbReference type="Pfam" id="PF17650">
    <property type="entry name" value="RACo_linker"/>
    <property type="match status" value="1"/>
</dbReference>
<reference evidence="2 4" key="2">
    <citation type="submission" date="2021-10" db="EMBL/GenBank/DDBJ databases">
        <title>Collection of gut derived symbiotic bacterial strains cultured from healthy donors.</title>
        <authorList>
            <person name="Lin H."/>
            <person name="Littmann E."/>
            <person name="Claire K."/>
            <person name="Pamer E."/>
        </authorList>
    </citation>
    <scope>NUCLEOTIDE SEQUENCE [LARGE SCALE GENOMIC DNA]</scope>
    <source>
        <strain evidence="2 4">MSK.17.68</strain>
    </source>
</reference>
<dbReference type="InterPro" id="IPR040506">
    <property type="entry name" value="RACo_linker"/>
</dbReference>
<dbReference type="Gene3D" id="3.30.420.480">
    <property type="entry name" value="Domain of unknown function (DUF4445)"/>
    <property type="match status" value="1"/>
</dbReference>
<dbReference type="Gene3D" id="3.10.20.880">
    <property type="match status" value="1"/>
</dbReference>